<accession>A0A6M3L0B2</accession>
<organism evidence="1">
    <name type="scientific">viral metagenome</name>
    <dbReference type="NCBI Taxonomy" id="1070528"/>
    <lineage>
        <taxon>unclassified sequences</taxon>
        <taxon>metagenomes</taxon>
        <taxon>organismal metagenomes</taxon>
    </lineage>
</organism>
<reference evidence="1" key="1">
    <citation type="submission" date="2020-03" db="EMBL/GenBank/DDBJ databases">
        <title>The deep terrestrial virosphere.</title>
        <authorList>
            <person name="Holmfeldt K."/>
            <person name="Nilsson E."/>
            <person name="Simone D."/>
            <person name="Lopez-Fernandez M."/>
            <person name="Wu X."/>
            <person name="de Brujin I."/>
            <person name="Lundin D."/>
            <person name="Andersson A."/>
            <person name="Bertilsson S."/>
            <person name="Dopson M."/>
        </authorList>
    </citation>
    <scope>NUCLEOTIDE SEQUENCE</scope>
    <source>
        <strain evidence="1">MM415B03120</strain>
    </source>
</reference>
<dbReference type="AlphaFoldDB" id="A0A6M3L0B2"/>
<sequence length="161" mass="18403">MTKTIAALIKKKQGINLDIGCGGNKQDGYVGMDIRRLPGVDIVHDLEKFPYPLPDKCCLNVMASHIVEHIKPWFTIPLFNEMWRIMKPGGKFAISTPYAGSFGFWQDPTHCNGFNQATFQYFDPDYPLYKIYEPKPWKILKGFPAYHIGGNMECLLEKRDG</sequence>
<dbReference type="InterPro" id="IPR029063">
    <property type="entry name" value="SAM-dependent_MTases_sf"/>
</dbReference>
<proteinExistence type="predicted"/>
<protein>
    <recommendedName>
        <fullName evidence="2">Methyltransferase</fullName>
    </recommendedName>
</protein>
<dbReference type="SUPFAM" id="SSF53335">
    <property type="entry name" value="S-adenosyl-L-methionine-dependent methyltransferases"/>
    <property type="match status" value="1"/>
</dbReference>
<dbReference type="Gene3D" id="3.40.50.150">
    <property type="entry name" value="Vaccinia Virus protein VP39"/>
    <property type="match status" value="1"/>
</dbReference>
<gene>
    <name evidence="1" type="ORF">MM415B03120_0003</name>
</gene>
<evidence type="ECO:0000313" key="1">
    <source>
        <dbReference type="EMBL" id="QJA86788.1"/>
    </source>
</evidence>
<dbReference type="EMBL" id="MT142659">
    <property type="protein sequence ID" value="QJA86788.1"/>
    <property type="molecule type" value="Genomic_DNA"/>
</dbReference>
<dbReference type="CDD" id="cd02440">
    <property type="entry name" value="AdoMet_MTases"/>
    <property type="match status" value="1"/>
</dbReference>
<name>A0A6M3L0B2_9ZZZZ</name>
<evidence type="ECO:0008006" key="2">
    <source>
        <dbReference type="Google" id="ProtNLM"/>
    </source>
</evidence>